<evidence type="ECO:0000256" key="5">
    <source>
        <dbReference type="ARBA" id="ARBA00022679"/>
    </source>
</evidence>
<keyword evidence="3" id="KW-0169">Cobalamin biosynthesis</keyword>
<dbReference type="Gene3D" id="3.40.1010.10">
    <property type="entry name" value="Cobalt-precorrin-4 Transmethylase, Domain 1"/>
    <property type="match status" value="1"/>
</dbReference>
<dbReference type="InterPro" id="IPR014777">
    <property type="entry name" value="4pyrrole_Mease_sub1"/>
</dbReference>
<gene>
    <name evidence="9" type="primary">cobI</name>
    <name evidence="9" type="ORF">H9913_10115</name>
</gene>
<dbReference type="InterPro" id="IPR006364">
    <property type="entry name" value="CobI/CbiL/CobIJ_dom"/>
</dbReference>
<feature type="domain" description="Tetrapyrrole methylase" evidence="8">
    <location>
        <begin position="4"/>
        <end position="211"/>
    </location>
</feature>
<reference evidence="9" key="2">
    <citation type="submission" date="2021-04" db="EMBL/GenBank/DDBJ databases">
        <authorList>
            <person name="Gilroy R."/>
        </authorList>
    </citation>
    <scope>NUCLEOTIDE SEQUENCE</scope>
    <source>
        <strain evidence="9">ChiW19-6364</strain>
    </source>
</reference>
<dbReference type="SUPFAM" id="SSF53790">
    <property type="entry name" value="Tetrapyrrole methylase"/>
    <property type="match status" value="1"/>
</dbReference>
<dbReference type="EMBL" id="DWUX01000183">
    <property type="protein sequence ID" value="HJD40368.1"/>
    <property type="molecule type" value="Genomic_DNA"/>
</dbReference>
<evidence type="ECO:0000256" key="7">
    <source>
        <dbReference type="PIRNR" id="PIRNR036427"/>
    </source>
</evidence>
<reference evidence="9" key="1">
    <citation type="journal article" date="2021" name="PeerJ">
        <title>Extensive microbial diversity within the chicken gut microbiome revealed by metagenomics and culture.</title>
        <authorList>
            <person name="Gilroy R."/>
            <person name="Ravi A."/>
            <person name="Getino M."/>
            <person name="Pursley I."/>
            <person name="Horton D.L."/>
            <person name="Alikhan N.F."/>
            <person name="Baker D."/>
            <person name="Gharbi K."/>
            <person name="Hall N."/>
            <person name="Watson M."/>
            <person name="Adriaenssens E.M."/>
            <person name="Foster-Nyarko E."/>
            <person name="Jarju S."/>
            <person name="Secka A."/>
            <person name="Antonio M."/>
            <person name="Oren A."/>
            <person name="Chaudhuri R.R."/>
            <person name="La Ragione R."/>
            <person name="Hildebrand F."/>
            <person name="Pallen M.J."/>
        </authorList>
    </citation>
    <scope>NUCLEOTIDE SEQUENCE</scope>
    <source>
        <strain evidence="9">ChiW19-6364</strain>
    </source>
</reference>
<comment type="pathway">
    <text evidence="1">Cofactor biosynthesis; adenosylcobalamin biosynthesis.</text>
</comment>
<evidence type="ECO:0000259" key="8">
    <source>
        <dbReference type="Pfam" id="PF00590"/>
    </source>
</evidence>
<evidence type="ECO:0000256" key="2">
    <source>
        <dbReference type="ARBA" id="ARBA00005879"/>
    </source>
</evidence>
<dbReference type="InterPro" id="IPR035996">
    <property type="entry name" value="4pyrrol_Methylase_sf"/>
</dbReference>
<protein>
    <submittedName>
        <fullName evidence="9">Precorrin-2 C(20)-methyltransferase</fullName>
        <ecNumber evidence="9">2.1.1.130</ecNumber>
    </submittedName>
</protein>
<keyword evidence="5 9" id="KW-0808">Transferase</keyword>
<dbReference type="NCBIfam" id="TIGR01467">
    <property type="entry name" value="cobI_cbiL"/>
    <property type="match status" value="1"/>
</dbReference>
<dbReference type="GO" id="GO:0032259">
    <property type="term" value="P:methylation"/>
    <property type="evidence" value="ECO:0007669"/>
    <property type="project" value="UniProtKB-KW"/>
</dbReference>
<dbReference type="PANTHER" id="PTHR43467">
    <property type="entry name" value="COBALT-PRECORRIN-2 C(20)-METHYLTRANSFERASE"/>
    <property type="match status" value="1"/>
</dbReference>
<keyword evidence="4 9" id="KW-0489">Methyltransferase</keyword>
<proteinExistence type="inferred from homology"/>
<organism evidence="9 10">
    <name type="scientific">Candidatus Blautia stercoripullorum</name>
    <dbReference type="NCBI Taxonomy" id="2838502"/>
    <lineage>
        <taxon>Bacteria</taxon>
        <taxon>Bacillati</taxon>
        <taxon>Bacillota</taxon>
        <taxon>Clostridia</taxon>
        <taxon>Lachnospirales</taxon>
        <taxon>Lachnospiraceae</taxon>
        <taxon>Blautia</taxon>
    </lineage>
</organism>
<name>A0A9D2U6A9_9FIRM</name>
<evidence type="ECO:0000256" key="1">
    <source>
        <dbReference type="ARBA" id="ARBA00004953"/>
    </source>
</evidence>
<dbReference type="InterPro" id="IPR000878">
    <property type="entry name" value="4pyrrol_Mease"/>
</dbReference>
<dbReference type="PIRSF" id="PIRSF036427">
    <property type="entry name" value="Precrrn-2_mtase"/>
    <property type="match status" value="1"/>
</dbReference>
<dbReference type="CDD" id="cd11645">
    <property type="entry name" value="Precorrin_2_C20_MT"/>
    <property type="match status" value="1"/>
</dbReference>
<dbReference type="EC" id="2.1.1.130" evidence="9"/>
<evidence type="ECO:0000256" key="6">
    <source>
        <dbReference type="ARBA" id="ARBA00022691"/>
    </source>
</evidence>
<dbReference type="Proteomes" id="UP000823850">
    <property type="component" value="Unassembled WGS sequence"/>
</dbReference>
<keyword evidence="6" id="KW-0949">S-adenosyl-L-methionine</keyword>
<dbReference type="Pfam" id="PF00590">
    <property type="entry name" value="TP_methylase"/>
    <property type="match status" value="1"/>
</dbReference>
<evidence type="ECO:0000256" key="3">
    <source>
        <dbReference type="ARBA" id="ARBA00022573"/>
    </source>
</evidence>
<evidence type="ECO:0000313" key="10">
    <source>
        <dbReference type="Proteomes" id="UP000823850"/>
    </source>
</evidence>
<dbReference type="Gene3D" id="3.30.950.10">
    <property type="entry name" value="Methyltransferase, Cobalt-precorrin-4 Transmethylase, Domain 2"/>
    <property type="match status" value="1"/>
</dbReference>
<comment type="similarity">
    <text evidence="2 7">Belongs to the precorrin methyltransferase family.</text>
</comment>
<evidence type="ECO:0000256" key="4">
    <source>
        <dbReference type="ARBA" id="ARBA00022603"/>
    </source>
</evidence>
<accession>A0A9D2U6A9</accession>
<dbReference type="PANTHER" id="PTHR43467:SF2">
    <property type="entry name" value="COBALT-PRECORRIN-2 C(20)-METHYLTRANSFERASE"/>
    <property type="match status" value="1"/>
</dbReference>
<comment type="caution">
    <text evidence="9">The sequence shown here is derived from an EMBL/GenBank/DDBJ whole genome shotgun (WGS) entry which is preliminary data.</text>
</comment>
<dbReference type="GO" id="GO:0009236">
    <property type="term" value="P:cobalamin biosynthetic process"/>
    <property type="evidence" value="ECO:0007669"/>
    <property type="project" value="UniProtKB-UniRule"/>
</dbReference>
<dbReference type="AlphaFoldDB" id="A0A9D2U6A9"/>
<dbReference type="InterPro" id="IPR012382">
    <property type="entry name" value="CobI/CbiL"/>
</dbReference>
<dbReference type="InterPro" id="IPR014776">
    <property type="entry name" value="4pyrrole_Mease_sub2"/>
</dbReference>
<evidence type="ECO:0000313" key="9">
    <source>
        <dbReference type="EMBL" id="HJD40368.1"/>
    </source>
</evidence>
<sequence>MQGKLYGVGVGPGDPELLTLKALRLIKENEIIAVPGKDIRASVAYQIVKGAYEDLDKKTLIPVAMPMTKDLQVLKANHDKAADQVEDYLREGKNVVFLTLGDTTVYSTYLYVHKRILERGYGAEIVSGITSFCAVAARLNMGLVEADQPLHVIPATYKAQEMDEILKLPGTKVLMKTGKKMKQVKESIEKSGQKAVMIENCGMPSEKIYRSAEEIPEDSGYYSLIIVKEN</sequence>
<dbReference type="GO" id="GO:0030788">
    <property type="term" value="F:precorrin-2 C20-methyltransferase activity"/>
    <property type="evidence" value="ECO:0007669"/>
    <property type="project" value="UniProtKB-EC"/>
</dbReference>